<sequence>MLQGHFVELVQARSISPAKALPHTWLTKAETASLNCLARACVIGPWDSTIESLLELDALWGAIVSEADQRASSTDHELNLKSNSCPAFLCTSSWTLMIKGADASFLKLAIQFSNFSRSNLSSNISSIQLLTKGQISAD</sequence>
<dbReference type="Proteomes" id="UP000239757">
    <property type="component" value="Unassembled WGS sequence"/>
</dbReference>
<accession>A0A2P5VSZ9</accession>
<name>A0A2P5VSZ9_GOSBA</name>
<dbReference type="EMBL" id="KZ671059">
    <property type="protein sequence ID" value="PPR81968.1"/>
    <property type="molecule type" value="Genomic_DNA"/>
</dbReference>
<reference evidence="1 2" key="1">
    <citation type="submission" date="2015-01" db="EMBL/GenBank/DDBJ databases">
        <title>Genome of allotetraploid Gossypium barbadense reveals genomic plasticity and fiber elongation in cotton evolution.</title>
        <authorList>
            <person name="Chen X."/>
            <person name="Liu X."/>
            <person name="Zhao B."/>
            <person name="Zheng H."/>
            <person name="Hu Y."/>
            <person name="Lu G."/>
            <person name="Yang C."/>
            <person name="Chen J."/>
            <person name="Shan C."/>
            <person name="Zhang L."/>
            <person name="Zhou Y."/>
            <person name="Wang L."/>
            <person name="Guo W."/>
            <person name="Bai Y."/>
            <person name="Ruan J."/>
            <person name="Shangguan X."/>
            <person name="Mao Y."/>
            <person name="Jiang J."/>
            <person name="Zhu Y."/>
            <person name="Lei J."/>
            <person name="Kang H."/>
            <person name="Chen S."/>
            <person name="He X."/>
            <person name="Wang R."/>
            <person name="Wang Y."/>
            <person name="Chen J."/>
            <person name="Wang L."/>
            <person name="Yu S."/>
            <person name="Wang B."/>
            <person name="Wei J."/>
            <person name="Song S."/>
            <person name="Lu X."/>
            <person name="Gao Z."/>
            <person name="Gu W."/>
            <person name="Deng X."/>
            <person name="Ma D."/>
            <person name="Wang S."/>
            <person name="Liang W."/>
            <person name="Fang L."/>
            <person name="Cai C."/>
            <person name="Zhu X."/>
            <person name="Zhou B."/>
            <person name="Zhang Y."/>
            <person name="Chen Z."/>
            <person name="Xu S."/>
            <person name="Zhu R."/>
            <person name="Wang S."/>
            <person name="Zhang T."/>
            <person name="Zhao G."/>
        </authorList>
    </citation>
    <scope>NUCLEOTIDE SEQUENCE [LARGE SCALE GENOMIC DNA]</scope>
    <source>
        <strain evidence="2">cv. Xinhai21</strain>
        <tissue evidence="1">Leaf</tissue>
    </source>
</reference>
<proteinExistence type="predicted"/>
<gene>
    <name evidence="1" type="ORF">GOBAR_AA38746</name>
</gene>
<dbReference type="AlphaFoldDB" id="A0A2P5VSZ9"/>
<evidence type="ECO:0000313" key="2">
    <source>
        <dbReference type="Proteomes" id="UP000239757"/>
    </source>
</evidence>
<evidence type="ECO:0000313" key="1">
    <source>
        <dbReference type="EMBL" id="PPR81968.1"/>
    </source>
</evidence>
<protein>
    <submittedName>
        <fullName evidence="1">Uncharacterized protein</fullName>
    </submittedName>
</protein>
<organism evidence="1 2">
    <name type="scientific">Gossypium barbadense</name>
    <name type="common">Sea Island cotton</name>
    <name type="synonym">Hibiscus barbadensis</name>
    <dbReference type="NCBI Taxonomy" id="3634"/>
    <lineage>
        <taxon>Eukaryota</taxon>
        <taxon>Viridiplantae</taxon>
        <taxon>Streptophyta</taxon>
        <taxon>Embryophyta</taxon>
        <taxon>Tracheophyta</taxon>
        <taxon>Spermatophyta</taxon>
        <taxon>Magnoliopsida</taxon>
        <taxon>eudicotyledons</taxon>
        <taxon>Gunneridae</taxon>
        <taxon>Pentapetalae</taxon>
        <taxon>rosids</taxon>
        <taxon>malvids</taxon>
        <taxon>Malvales</taxon>
        <taxon>Malvaceae</taxon>
        <taxon>Malvoideae</taxon>
        <taxon>Gossypium</taxon>
    </lineage>
</organism>